<accession>A0A0N9IE79</accession>
<dbReference type="OrthoDB" id="668782at2"/>
<dbReference type="Pfam" id="PF03795">
    <property type="entry name" value="YCII"/>
    <property type="match status" value="1"/>
</dbReference>
<dbReference type="InterPro" id="IPR005545">
    <property type="entry name" value="YCII"/>
</dbReference>
<keyword evidence="4" id="KW-1185">Reference proteome</keyword>
<dbReference type="RefSeq" id="WP_054295344.1">
    <property type="nucleotide sequence ID" value="NZ_CP012752.1"/>
</dbReference>
<comment type="similarity">
    <text evidence="1">Belongs to the YciI family.</text>
</comment>
<dbReference type="STRING" id="860235.AOZ06_47255"/>
<dbReference type="PANTHER" id="PTHR35174">
    <property type="entry name" value="BLL7171 PROTEIN-RELATED"/>
    <property type="match status" value="1"/>
</dbReference>
<feature type="domain" description="YCII-related" evidence="2">
    <location>
        <begin position="1"/>
        <end position="108"/>
    </location>
</feature>
<evidence type="ECO:0000259" key="2">
    <source>
        <dbReference type="Pfam" id="PF03795"/>
    </source>
</evidence>
<dbReference type="EMBL" id="CP012752">
    <property type="protein sequence ID" value="ALG13456.1"/>
    <property type="molecule type" value="Genomic_DNA"/>
</dbReference>
<proteinExistence type="inferred from homology"/>
<protein>
    <recommendedName>
        <fullName evidence="2">YCII-related domain-containing protein</fullName>
    </recommendedName>
</protein>
<dbReference type="Proteomes" id="UP000063699">
    <property type="component" value="Chromosome"/>
</dbReference>
<dbReference type="Gene3D" id="3.30.70.1060">
    <property type="entry name" value="Dimeric alpha+beta barrel"/>
    <property type="match status" value="1"/>
</dbReference>
<organism evidence="3 4">
    <name type="scientific">Kibdelosporangium phytohabitans</name>
    <dbReference type="NCBI Taxonomy" id="860235"/>
    <lineage>
        <taxon>Bacteria</taxon>
        <taxon>Bacillati</taxon>
        <taxon>Actinomycetota</taxon>
        <taxon>Actinomycetes</taxon>
        <taxon>Pseudonocardiales</taxon>
        <taxon>Pseudonocardiaceae</taxon>
        <taxon>Kibdelosporangium</taxon>
    </lineage>
</organism>
<dbReference type="PANTHER" id="PTHR35174:SF3">
    <property type="entry name" value="BLL7171 PROTEIN"/>
    <property type="match status" value="1"/>
</dbReference>
<dbReference type="AlphaFoldDB" id="A0A0N9IE79"/>
<name>A0A0N9IE79_9PSEU</name>
<sequence length="112" mass="12789">MRYMLLIYDCHREQMPENYREVVNAYAEHLKERGVFVAADPLHLPDTATTVRVRDDDTLITDGPFVETHEHLGGYFMLDCKDLDEAIELAALCPMAKVGTVEIRPVLEGILR</sequence>
<dbReference type="KEGG" id="kphy:AOZ06_47255"/>
<dbReference type="SUPFAM" id="SSF54909">
    <property type="entry name" value="Dimeric alpha+beta barrel"/>
    <property type="match status" value="1"/>
</dbReference>
<evidence type="ECO:0000256" key="1">
    <source>
        <dbReference type="ARBA" id="ARBA00007689"/>
    </source>
</evidence>
<evidence type="ECO:0000313" key="3">
    <source>
        <dbReference type="EMBL" id="ALG13456.1"/>
    </source>
</evidence>
<reference evidence="3 4" key="1">
    <citation type="submission" date="2015-07" db="EMBL/GenBank/DDBJ databases">
        <title>Genome sequencing of Kibdelosporangium phytohabitans.</title>
        <authorList>
            <person name="Qin S."/>
            <person name="Xing K."/>
        </authorList>
    </citation>
    <scope>NUCLEOTIDE SEQUENCE [LARGE SCALE GENOMIC DNA]</scope>
    <source>
        <strain evidence="3 4">KLBMP1111</strain>
    </source>
</reference>
<gene>
    <name evidence="3" type="ORF">AOZ06_47255</name>
</gene>
<dbReference type="InterPro" id="IPR011008">
    <property type="entry name" value="Dimeric_a/b-barrel"/>
</dbReference>
<evidence type="ECO:0000313" key="4">
    <source>
        <dbReference type="Proteomes" id="UP000063699"/>
    </source>
</evidence>